<reference evidence="5 6" key="1">
    <citation type="submission" date="2022-10" db="EMBL/GenBank/DDBJ databases">
        <title>Comparative genomics and taxonomic characterization of three novel marine species of genus Reichenbachiella exhibiting antioxidant and polysaccharide degradation activities.</title>
        <authorList>
            <person name="Muhammad N."/>
            <person name="Lee Y.-J."/>
            <person name="Ko J."/>
            <person name="Kim S.-G."/>
        </authorList>
    </citation>
    <scope>NUCLEOTIDE SEQUENCE [LARGE SCALE GENOMIC DNA]</scope>
    <source>
        <strain evidence="5 6">ABR2-5</strain>
    </source>
</reference>
<keyword evidence="3" id="KW-0146">Chitin degradation</keyword>
<dbReference type="InterPro" id="IPR001223">
    <property type="entry name" value="Glyco_hydro18_cat"/>
</dbReference>
<dbReference type="SMART" id="SM00636">
    <property type="entry name" value="Glyco_18"/>
    <property type="match status" value="1"/>
</dbReference>
<dbReference type="PANTHER" id="PTHR11177:SF317">
    <property type="entry name" value="CHITINASE 12-RELATED"/>
    <property type="match status" value="1"/>
</dbReference>
<keyword evidence="3" id="KW-0119">Carbohydrate metabolism</keyword>
<dbReference type="Gene3D" id="3.40.5.30">
    <property type="entry name" value="(Trans)glycosidases - domain 2"/>
    <property type="match status" value="1"/>
</dbReference>
<comment type="catalytic activity">
    <reaction evidence="1">
        <text>Random endo-hydrolysis of N-acetyl-beta-D-glucosaminide (1-&gt;4)-beta-linkages in chitin and chitodextrins.</text>
        <dbReference type="EC" id="3.2.1.14"/>
    </reaction>
</comment>
<dbReference type="InterPro" id="IPR011583">
    <property type="entry name" value="Chitinase_II/V-like_cat"/>
</dbReference>
<dbReference type="EMBL" id="JAOYOD010000001">
    <property type="protein sequence ID" value="MCV9388766.1"/>
    <property type="molecule type" value="Genomic_DNA"/>
</dbReference>
<dbReference type="SUPFAM" id="SSF51445">
    <property type="entry name" value="(Trans)glycosidases"/>
    <property type="match status" value="1"/>
</dbReference>
<dbReference type="InterPro" id="IPR017853">
    <property type="entry name" value="GH"/>
</dbReference>
<dbReference type="SUPFAM" id="SSF49299">
    <property type="entry name" value="PKD domain"/>
    <property type="match status" value="1"/>
</dbReference>
<comment type="caution">
    <text evidence="5">The sequence shown here is derived from an EMBL/GenBank/DDBJ whole genome shotgun (WGS) entry which is preliminary data.</text>
</comment>
<dbReference type="InterPro" id="IPR050314">
    <property type="entry name" value="Glycosyl_Hydrlase_18"/>
</dbReference>
<protein>
    <recommendedName>
        <fullName evidence="2">chitinase</fullName>
        <ecNumber evidence="2">3.2.1.14</ecNumber>
    </recommendedName>
</protein>
<dbReference type="InterPro" id="IPR013783">
    <property type="entry name" value="Ig-like_fold"/>
</dbReference>
<keyword evidence="5" id="KW-0378">Hydrolase</keyword>
<organism evidence="5 6">
    <name type="scientific">Reichenbachiella ulvae</name>
    <dbReference type="NCBI Taxonomy" id="2980104"/>
    <lineage>
        <taxon>Bacteria</taxon>
        <taxon>Pseudomonadati</taxon>
        <taxon>Bacteroidota</taxon>
        <taxon>Cytophagia</taxon>
        <taxon>Cytophagales</taxon>
        <taxon>Reichenbachiellaceae</taxon>
        <taxon>Reichenbachiella</taxon>
    </lineage>
</organism>
<evidence type="ECO:0000256" key="1">
    <source>
        <dbReference type="ARBA" id="ARBA00000822"/>
    </source>
</evidence>
<gene>
    <name evidence="5" type="ORF">N7U62_18950</name>
</gene>
<name>A0ABT3CYJ4_9BACT</name>
<dbReference type="Proteomes" id="UP001300692">
    <property type="component" value="Unassembled WGS sequence"/>
</dbReference>
<keyword evidence="6" id="KW-1185">Reference proteome</keyword>
<dbReference type="Gene3D" id="3.20.20.80">
    <property type="entry name" value="Glycosidases"/>
    <property type="match status" value="1"/>
</dbReference>
<evidence type="ECO:0000259" key="4">
    <source>
        <dbReference type="PROSITE" id="PS51910"/>
    </source>
</evidence>
<accession>A0ABT3CYJ4</accession>
<dbReference type="InterPro" id="IPR035986">
    <property type="entry name" value="PKD_dom_sf"/>
</dbReference>
<dbReference type="Gene3D" id="2.60.40.10">
    <property type="entry name" value="Immunoglobulins"/>
    <property type="match status" value="1"/>
</dbReference>
<dbReference type="PROSITE" id="PS51257">
    <property type="entry name" value="PROKAR_LIPOPROTEIN"/>
    <property type="match status" value="1"/>
</dbReference>
<sequence>MNLYRSIIKITLGLAFMAVFLSCEEEVQNPGFESDDIPRIFGWEQIYGVDIEDSLYINVQVSPSDGVTYSWQLDGEEISTDPNLKYKFEDPSTYEVHLAIMRNGVPNTRTATVEVNKPFVPKEYNKKMVGFLTSAGSLADVDFSNLTHLVISYAIVDEVAYPETIVDTTFAKDMNVPQIVQSAHNAGVYVMLDVTDNMAAINGGGLYGDLTFYEAISDADKRAKVISTVVKFAVDNQLDGINFYLNNTWGGPGSLDPDILSAFFSEVPDYLPAGPGPDGEFFYTASVPGGWTTSVLSPLAAVERIDWVNIQPYRYENLSPTSHSPGWAFGDLAATWIGLGMPAEKIVGGFPAFGLKYDMPTDGTAVTWGNLWMYATYHSFKEILTMDAEAHTKSMLDVDDGLYYDGHATIQEKANVVLDQGFGGMMMWSIESDTKDQEKSLLNAAYDALGNN</sequence>
<dbReference type="RefSeq" id="WP_264139659.1">
    <property type="nucleotide sequence ID" value="NZ_JAOYOD010000001.1"/>
</dbReference>
<dbReference type="InterPro" id="IPR041696">
    <property type="entry name" value="PKD_3"/>
</dbReference>
<keyword evidence="3" id="KW-0624">Polysaccharide degradation</keyword>
<feature type="domain" description="GH18" evidence="4">
    <location>
        <begin position="126"/>
        <end position="452"/>
    </location>
</feature>
<dbReference type="CDD" id="cd00146">
    <property type="entry name" value="PKD"/>
    <property type="match status" value="1"/>
</dbReference>
<proteinExistence type="predicted"/>
<dbReference type="EC" id="3.2.1.14" evidence="2"/>
<dbReference type="Pfam" id="PF16820">
    <property type="entry name" value="PKD_3"/>
    <property type="match status" value="1"/>
</dbReference>
<dbReference type="PROSITE" id="PS51910">
    <property type="entry name" value="GH18_2"/>
    <property type="match status" value="1"/>
</dbReference>
<dbReference type="PANTHER" id="PTHR11177">
    <property type="entry name" value="CHITINASE"/>
    <property type="match status" value="1"/>
</dbReference>
<evidence type="ECO:0000256" key="3">
    <source>
        <dbReference type="ARBA" id="ARBA00023024"/>
    </source>
</evidence>
<dbReference type="GO" id="GO:0016787">
    <property type="term" value="F:hydrolase activity"/>
    <property type="evidence" value="ECO:0007669"/>
    <property type="project" value="UniProtKB-KW"/>
</dbReference>
<dbReference type="Pfam" id="PF00704">
    <property type="entry name" value="Glyco_hydro_18"/>
    <property type="match status" value="1"/>
</dbReference>
<evidence type="ECO:0000256" key="2">
    <source>
        <dbReference type="ARBA" id="ARBA00012729"/>
    </source>
</evidence>
<evidence type="ECO:0000313" key="6">
    <source>
        <dbReference type="Proteomes" id="UP001300692"/>
    </source>
</evidence>
<evidence type="ECO:0000313" key="5">
    <source>
        <dbReference type="EMBL" id="MCV9388766.1"/>
    </source>
</evidence>